<protein>
    <submittedName>
        <fullName evidence="1">Uncharacterized protein</fullName>
    </submittedName>
</protein>
<evidence type="ECO:0000313" key="1">
    <source>
        <dbReference type="EMBL" id="OPH56239.1"/>
    </source>
</evidence>
<dbReference type="EMBL" id="MBTG01000004">
    <property type="protein sequence ID" value="OPH60469.1"/>
    <property type="molecule type" value="Genomic_DNA"/>
</dbReference>
<reference evidence="1" key="1">
    <citation type="submission" date="2016-07" db="EMBL/GenBank/DDBJ databases">
        <authorList>
            <person name="Guo W."/>
        </authorList>
    </citation>
    <scope>NUCLEOTIDE SEQUENCE</scope>
    <source>
        <strain evidence="1">CY1</strain>
    </source>
</reference>
<proteinExistence type="predicted"/>
<organism evidence="1 3">
    <name type="scientific">Paenibacillus ferrarius</name>
    <dbReference type="NCBI Taxonomy" id="1469647"/>
    <lineage>
        <taxon>Bacteria</taxon>
        <taxon>Bacillati</taxon>
        <taxon>Bacillota</taxon>
        <taxon>Bacilli</taxon>
        <taxon>Bacillales</taxon>
        <taxon>Paenibacillaceae</taxon>
        <taxon>Paenibacillus</taxon>
    </lineage>
</organism>
<dbReference type="Proteomes" id="UP000190626">
    <property type="component" value="Unassembled WGS sequence"/>
</dbReference>
<keyword evidence="3" id="KW-1185">Reference proteome</keyword>
<dbReference type="OrthoDB" id="2085423at2"/>
<sequence length="107" mass="12403">MTRVKYTTNLDAELLRLAKEKAEQCDMDGANAVIEAALRVYFANCSTQVWEKTMQGGWIKKMIVRPGQVIFESIRVRKVKARYNPKYFTDEVLAPKGWTKVWKMKQG</sequence>
<gene>
    <name evidence="2" type="ORF">BC351_18445</name>
    <name evidence="1" type="ORF">BC351_29175</name>
</gene>
<evidence type="ECO:0000313" key="2">
    <source>
        <dbReference type="EMBL" id="OPH60469.1"/>
    </source>
</evidence>
<name>A0A1V4HHF7_9BACL</name>
<dbReference type="STRING" id="1469647.BC351_18445"/>
<reference evidence="3" key="2">
    <citation type="submission" date="2016-07" db="EMBL/GenBank/DDBJ databases">
        <authorList>
            <person name="Florea S."/>
            <person name="Webb J.S."/>
            <person name="Jaromczyk J."/>
            <person name="Schardl C.L."/>
        </authorList>
    </citation>
    <scope>NUCLEOTIDE SEQUENCE [LARGE SCALE GENOMIC DNA]</scope>
    <source>
        <strain evidence="3">CY1</strain>
    </source>
</reference>
<dbReference type="EMBL" id="MBTG01000017">
    <property type="protein sequence ID" value="OPH56239.1"/>
    <property type="molecule type" value="Genomic_DNA"/>
</dbReference>
<dbReference type="RefSeq" id="WP_079409928.1">
    <property type="nucleotide sequence ID" value="NZ_MBTG01000004.1"/>
</dbReference>
<evidence type="ECO:0000313" key="3">
    <source>
        <dbReference type="Proteomes" id="UP000190626"/>
    </source>
</evidence>
<accession>A0A1V4HHF7</accession>
<dbReference type="AlphaFoldDB" id="A0A1V4HHF7"/>
<comment type="caution">
    <text evidence="1">The sequence shown here is derived from an EMBL/GenBank/DDBJ whole genome shotgun (WGS) entry which is preliminary data.</text>
</comment>